<evidence type="ECO:0000313" key="1">
    <source>
        <dbReference type="EMBL" id="NYT27670.1"/>
    </source>
</evidence>
<keyword evidence="1" id="KW-0547">Nucleotide-binding</keyword>
<keyword evidence="1" id="KW-0067">ATP-binding</keyword>
<proteinExistence type="predicted"/>
<comment type="caution">
    <text evidence="1">The sequence shown here is derived from an EMBL/GenBank/DDBJ whole genome shotgun (WGS) entry which is preliminary data.</text>
</comment>
<gene>
    <name evidence="1" type="ORF">H0A76_07080</name>
</gene>
<dbReference type="Proteomes" id="UP000568751">
    <property type="component" value="Unassembled WGS sequence"/>
</dbReference>
<dbReference type="GO" id="GO:0005524">
    <property type="term" value="F:ATP binding"/>
    <property type="evidence" value="ECO:0007669"/>
    <property type="project" value="UniProtKB-KW"/>
</dbReference>
<name>A0A853F614_9GAMM</name>
<dbReference type="AlphaFoldDB" id="A0A853F614"/>
<dbReference type="SUPFAM" id="SSF55874">
    <property type="entry name" value="ATPase domain of HSP90 chaperone/DNA topoisomerase II/histidine kinase"/>
    <property type="match status" value="1"/>
</dbReference>
<dbReference type="EMBL" id="JACCHT010000001">
    <property type="protein sequence ID" value="NYT27670.1"/>
    <property type="molecule type" value="Genomic_DNA"/>
</dbReference>
<protein>
    <submittedName>
        <fullName evidence="1">ATP-binding protein</fullName>
    </submittedName>
</protein>
<evidence type="ECO:0000313" key="2">
    <source>
        <dbReference type="Proteomes" id="UP000568751"/>
    </source>
</evidence>
<reference evidence="1 2" key="1">
    <citation type="submission" date="2020-05" db="EMBL/GenBank/DDBJ databases">
        <title>Horizontal transmission and recombination maintain forever young bacterial symbiont genomes.</title>
        <authorList>
            <person name="Russell S.L."/>
            <person name="Pepper-Tunick E."/>
            <person name="Svedberg J."/>
            <person name="Byrne A."/>
            <person name="Ruelas Castillo J."/>
            <person name="Vollmers C."/>
            <person name="Beinart R.A."/>
            <person name="Corbett-Detig R."/>
        </authorList>
    </citation>
    <scope>NUCLEOTIDE SEQUENCE [LARGE SCALE GENOMIC DNA]</scope>
    <source>
        <strain evidence="1">455</strain>
    </source>
</reference>
<dbReference type="Gene3D" id="3.30.565.10">
    <property type="entry name" value="Histidine kinase-like ATPase, C-terminal domain"/>
    <property type="match status" value="1"/>
</dbReference>
<sequence length="61" mass="6964">MSLIYFHQKRDCLYIIDSGEGMTQETIKDYWMTIGTDNKANNIFTKTGREGLVPKALVGLH</sequence>
<dbReference type="InterPro" id="IPR036890">
    <property type="entry name" value="HATPase_C_sf"/>
</dbReference>
<accession>A0A853F614</accession>
<organism evidence="1 2">
    <name type="scientific">Candidatus Thiodubiliella endoseptemdiera</name>
    <dbReference type="NCBI Taxonomy" id="2738886"/>
    <lineage>
        <taxon>Bacteria</taxon>
        <taxon>Pseudomonadati</taxon>
        <taxon>Pseudomonadota</taxon>
        <taxon>Gammaproteobacteria</taxon>
        <taxon>Candidatus Pseudothioglobaceae</taxon>
        <taxon>Candidatus Thiodubiliella</taxon>
    </lineage>
</organism>